<protein>
    <submittedName>
        <fullName evidence="2">Putative oxidoreductase</fullName>
    </submittedName>
</protein>
<dbReference type="SUPFAM" id="SSF51430">
    <property type="entry name" value="NAD(P)-linked oxidoreductase"/>
    <property type="match status" value="1"/>
</dbReference>
<dbReference type="InterPro" id="IPR023210">
    <property type="entry name" value="NADP_OxRdtase_dom"/>
</dbReference>
<dbReference type="GO" id="GO:0005829">
    <property type="term" value="C:cytosol"/>
    <property type="evidence" value="ECO:0007669"/>
    <property type="project" value="TreeGrafter"/>
</dbReference>
<proteinExistence type="predicted"/>
<accession>A0A7G3AP07</accession>
<dbReference type="Gene3D" id="3.20.20.100">
    <property type="entry name" value="NADP-dependent oxidoreductase domain"/>
    <property type="match status" value="1"/>
</dbReference>
<dbReference type="AlphaFoldDB" id="A0A7G3AP07"/>
<name>A0A7G3AP07_LUTLO</name>
<dbReference type="PANTHER" id="PTHR42686">
    <property type="entry name" value="GH17980P-RELATED"/>
    <property type="match status" value="1"/>
</dbReference>
<dbReference type="InterPro" id="IPR020471">
    <property type="entry name" value="AKR"/>
</dbReference>
<sequence>MSQLPATFVQGFHDEVSVRKMEYQALGRTGLSVSKISLGTGTLSPFYGSITEEGACETVREALRRGINYIDTAYYYGQGCSEKFLGVALKTIPRKAFYIGTKIGRYEMDVANQFDFSAETTRRSVERSLKNLQLDYIDVIQIHDVEFAPNLDIVLKEALPTLEALRDEGKVGYIGVTGYPLKVLKQAIVGAPGRFDTVLAYTRYSMIDDSLTRYLDFFLKENLGVICASGHGLGLLSQNGPQSWHPAGEEIKTACREAAELCRKEGLELGRLAMGYFIQLAGPATFLVGMQSLELLNMNLDVYFNGLTDKEKALIDRIKREIFSKLKQTHWEGVEVARYWSEMEKIGKKRE</sequence>
<dbReference type="CDD" id="cd19163">
    <property type="entry name" value="AKR_galDH"/>
    <property type="match status" value="1"/>
</dbReference>
<feature type="domain" description="NADP-dependent oxidoreductase" evidence="1">
    <location>
        <begin position="35"/>
        <end position="318"/>
    </location>
</feature>
<dbReference type="VEuPathDB" id="VectorBase:LLONM1_009227"/>
<evidence type="ECO:0000259" key="1">
    <source>
        <dbReference type="Pfam" id="PF00248"/>
    </source>
</evidence>
<dbReference type="PANTHER" id="PTHR42686:SF1">
    <property type="entry name" value="GH17980P-RELATED"/>
    <property type="match status" value="1"/>
</dbReference>
<dbReference type="EMBL" id="GITU01007018">
    <property type="protein sequence ID" value="MBC1175721.1"/>
    <property type="molecule type" value="Transcribed_RNA"/>
</dbReference>
<organism evidence="2">
    <name type="scientific">Lutzomyia longipalpis</name>
    <name type="common">Sand fly</name>
    <dbReference type="NCBI Taxonomy" id="7200"/>
    <lineage>
        <taxon>Eukaryota</taxon>
        <taxon>Metazoa</taxon>
        <taxon>Ecdysozoa</taxon>
        <taxon>Arthropoda</taxon>
        <taxon>Hexapoda</taxon>
        <taxon>Insecta</taxon>
        <taxon>Pterygota</taxon>
        <taxon>Neoptera</taxon>
        <taxon>Endopterygota</taxon>
        <taxon>Diptera</taxon>
        <taxon>Nematocera</taxon>
        <taxon>Psychodoidea</taxon>
        <taxon>Psychodidae</taxon>
        <taxon>Lutzomyia</taxon>
        <taxon>Lutzomyia</taxon>
    </lineage>
</organism>
<dbReference type="InterPro" id="IPR044479">
    <property type="entry name" value="LGALDH-like"/>
</dbReference>
<dbReference type="InterPro" id="IPR036812">
    <property type="entry name" value="NAD(P)_OxRdtase_dom_sf"/>
</dbReference>
<dbReference type="GO" id="GO:0010349">
    <property type="term" value="F:L-galactose dehydrogenase activity"/>
    <property type="evidence" value="ECO:0007669"/>
    <property type="project" value="InterPro"/>
</dbReference>
<reference evidence="2" key="1">
    <citation type="journal article" date="2020" name="BMC">
        <title>Leishmania infection induces a limited differential gene expression in the sand fly midgut.</title>
        <authorList>
            <person name="Coutinho-Abreu I.V."/>
            <person name="Serafim T.D."/>
            <person name="Meneses C."/>
            <person name="Kamhawi S."/>
            <person name="Oliveira F."/>
            <person name="Valenzuela J.G."/>
        </authorList>
    </citation>
    <scope>NUCLEOTIDE SEQUENCE</scope>
    <source>
        <strain evidence="2">Jacobina</strain>
        <tissue evidence="2">Midgut</tissue>
    </source>
</reference>
<evidence type="ECO:0000313" key="2">
    <source>
        <dbReference type="EMBL" id="MBC1175721.1"/>
    </source>
</evidence>
<dbReference type="Pfam" id="PF00248">
    <property type="entry name" value="Aldo_ket_red"/>
    <property type="match status" value="1"/>
</dbReference>
<dbReference type="FunFam" id="3.20.20.100:FF:000011">
    <property type="entry name" value="Aldo/keto reductase"/>
    <property type="match status" value="1"/>
</dbReference>
<dbReference type="PRINTS" id="PR00069">
    <property type="entry name" value="ALDKETRDTASE"/>
</dbReference>